<evidence type="ECO:0000313" key="14">
    <source>
        <dbReference type="Proteomes" id="UP000294200"/>
    </source>
</evidence>
<dbReference type="Proteomes" id="UP000294200">
    <property type="component" value="Unassembled WGS sequence"/>
</dbReference>
<dbReference type="GO" id="GO:0005524">
    <property type="term" value="F:ATP binding"/>
    <property type="evidence" value="ECO:0007669"/>
    <property type="project" value="UniProtKB-KW"/>
</dbReference>
<evidence type="ECO:0000256" key="6">
    <source>
        <dbReference type="ARBA" id="ARBA00022679"/>
    </source>
</evidence>
<keyword evidence="10" id="KW-0067">ATP-binding</keyword>
<dbReference type="EC" id="2.7.7.2" evidence="3"/>
<keyword evidence="14" id="KW-1185">Reference proteome</keyword>
<evidence type="ECO:0000256" key="9">
    <source>
        <dbReference type="ARBA" id="ARBA00022827"/>
    </source>
</evidence>
<evidence type="ECO:0000256" key="5">
    <source>
        <dbReference type="ARBA" id="ARBA00022643"/>
    </source>
</evidence>
<dbReference type="InterPro" id="IPR015864">
    <property type="entry name" value="FAD_synthase"/>
</dbReference>
<dbReference type="PANTHER" id="PTHR22749:SF6">
    <property type="entry name" value="RIBOFLAVIN KINASE"/>
    <property type="match status" value="1"/>
</dbReference>
<evidence type="ECO:0000259" key="12">
    <source>
        <dbReference type="Pfam" id="PF06574"/>
    </source>
</evidence>
<evidence type="ECO:0000256" key="4">
    <source>
        <dbReference type="ARBA" id="ARBA00022630"/>
    </source>
</evidence>
<comment type="pathway">
    <text evidence="1">Cofactor biosynthesis; FAD biosynthesis; FAD from FMN: step 1/1.</text>
</comment>
<dbReference type="Gene3D" id="3.40.50.620">
    <property type="entry name" value="HUPs"/>
    <property type="match status" value="1"/>
</dbReference>
<comment type="caution">
    <text evidence="13">The sequence shown here is derived from an EMBL/GenBank/DDBJ whole genome shotgun (WGS) entry which is preliminary data.</text>
</comment>
<sequence>MRVISDPGEFNLSGSAVSIGMFDGVHRGHRRVLRNLRDRGSVLQIPTVLVTFDPHPLATLRPESCPPLLSTLNGRMDLLAGTGCVDYCVVLKFDRQRSTESADDFVRGTLVDSLGIRSLIVGENFACDSGRQGNIAYLRNLGDRLGFDVRPVPLRSTTHIENGVHCSSSETRRLIQQGDIAGANAMLDRPHELSGTVYGPNESTCRVIDLLVPRDMCSPPLGDYAGTVRKHNVAAPWIGAILQVREQHPSVGARTLRLLVEKDTESAPGDAMTVRFHDRAKSATSRFAFANTASM</sequence>
<evidence type="ECO:0000256" key="8">
    <source>
        <dbReference type="ARBA" id="ARBA00022741"/>
    </source>
</evidence>
<evidence type="ECO:0000256" key="7">
    <source>
        <dbReference type="ARBA" id="ARBA00022695"/>
    </source>
</evidence>
<keyword evidence="6 13" id="KW-0808">Transferase</keyword>
<dbReference type="SUPFAM" id="SSF52374">
    <property type="entry name" value="Nucleotidylyl transferase"/>
    <property type="match status" value="1"/>
</dbReference>
<evidence type="ECO:0000313" key="13">
    <source>
        <dbReference type="EMBL" id="TCG07083.1"/>
    </source>
</evidence>
<dbReference type="AlphaFoldDB" id="A0A4R0X9V7"/>
<keyword evidence="9" id="KW-0274">FAD</keyword>
<dbReference type="PANTHER" id="PTHR22749">
    <property type="entry name" value="RIBOFLAVIN KINASE/FMN ADENYLYLTRANSFERASE"/>
    <property type="match status" value="1"/>
</dbReference>
<comment type="similarity">
    <text evidence="2">Belongs to the RibF family.</text>
</comment>
<dbReference type="CDD" id="cd02064">
    <property type="entry name" value="FAD_synthetase_N"/>
    <property type="match status" value="1"/>
</dbReference>
<accession>A0A4R0X9V7</accession>
<evidence type="ECO:0000256" key="3">
    <source>
        <dbReference type="ARBA" id="ARBA00012393"/>
    </source>
</evidence>
<protein>
    <recommendedName>
        <fullName evidence="3">FAD synthase</fullName>
        <ecNumber evidence="3">2.7.7.2</ecNumber>
    </recommendedName>
</protein>
<dbReference type="GO" id="GO:0003919">
    <property type="term" value="F:FMN adenylyltransferase activity"/>
    <property type="evidence" value="ECO:0007669"/>
    <property type="project" value="UniProtKB-EC"/>
</dbReference>
<name>A0A4R0X9V7_9BURK</name>
<evidence type="ECO:0000256" key="10">
    <source>
        <dbReference type="ARBA" id="ARBA00022840"/>
    </source>
</evidence>
<dbReference type="InterPro" id="IPR014729">
    <property type="entry name" value="Rossmann-like_a/b/a_fold"/>
</dbReference>
<comment type="catalytic activity">
    <reaction evidence="11">
        <text>FMN + ATP + H(+) = FAD + diphosphate</text>
        <dbReference type="Rhea" id="RHEA:17237"/>
        <dbReference type="ChEBI" id="CHEBI:15378"/>
        <dbReference type="ChEBI" id="CHEBI:30616"/>
        <dbReference type="ChEBI" id="CHEBI:33019"/>
        <dbReference type="ChEBI" id="CHEBI:57692"/>
        <dbReference type="ChEBI" id="CHEBI:58210"/>
        <dbReference type="EC" id="2.7.7.2"/>
    </reaction>
</comment>
<dbReference type="UniPathway" id="UPA00277">
    <property type="reaction ID" value="UER00407"/>
</dbReference>
<proteinExistence type="inferred from homology"/>
<dbReference type="GO" id="GO:0006747">
    <property type="term" value="P:FAD biosynthetic process"/>
    <property type="evidence" value="ECO:0007669"/>
    <property type="project" value="UniProtKB-UniPathway"/>
</dbReference>
<feature type="domain" description="FAD synthetase" evidence="12">
    <location>
        <begin position="13"/>
        <end position="156"/>
    </location>
</feature>
<dbReference type="GO" id="GO:0008531">
    <property type="term" value="F:riboflavin kinase activity"/>
    <property type="evidence" value="ECO:0007669"/>
    <property type="project" value="TreeGrafter"/>
</dbReference>
<dbReference type="GO" id="GO:0009231">
    <property type="term" value="P:riboflavin biosynthetic process"/>
    <property type="evidence" value="ECO:0007669"/>
    <property type="project" value="InterPro"/>
</dbReference>
<keyword evidence="8" id="KW-0547">Nucleotide-binding</keyword>
<dbReference type="GO" id="GO:0009398">
    <property type="term" value="P:FMN biosynthetic process"/>
    <property type="evidence" value="ECO:0007669"/>
    <property type="project" value="TreeGrafter"/>
</dbReference>
<reference evidence="13 14" key="1">
    <citation type="submission" date="2017-02" db="EMBL/GenBank/DDBJ databases">
        <title>Paraburkholderia sophoroidis sp. nov. and Paraburkholderia steynii sp. nov. rhizobial symbionts of the fynbos legume Hypocalyptus sophoroides.</title>
        <authorList>
            <person name="Steenkamp E.T."/>
            <person name="Beukes C.W."/>
            <person name="Van Zyl E."/>
            <person name="Avontuur J."/>
            <person name="Chan W.Y."/>
            <person name="Hassen A."/>
            <person name="Palmer M."/>
            <person name="Mthombeni L."/>
            <person name="Phalane F."/>
            <person name="Sereme K."/>
            <person name="Venter S.N."/>
        </authorList>
    </citation>
    <scope>NUCLEOTIDE SEQUENCE [LARGE SCALE GENOMIC DNA]</scope>
    <source>
        <strain evidence="13 14">HC1.1ba</strain>
    </source>
</reference>
<keyword evidence="7 13" id="KW-0548">Nucleotidyltransferase</keyword>
<dbReference type="InterPro" id="IPR023468">
    <property type="entry name" value="Riboflavin_kinase"/>
</dbReference>
<dbReference type="Pfam" id="PF06574">
    <property type="entry name" value="FAD_syn"/>
    <property type="match status" value="1"/>
</dbReference>
<evidence type="ECO:0000256" key="11">
    <source>
        <dbReference type="ARBA" id="ARBA00049494"/>
    </source>
</evidence>
<organism evidence="13 14">
    <name type="scientific">Paraburkholderia steynii</name>
    <dbReference type="NCBI Taxonomy" id="1245441"/>
    <lineage>
        <taxon>Bacteria</taxon>
        <taxon>Pseudomonadati</taxon>
        <taxon>Pseudomonadota</taxon>
        <taxon>Betaproteobacteria</taxon>
        <taxon>Burkholderiales</taxon>
        <taxon>Burkholderiaceae</taxon>
        <taxon>Paraburkholderia</taxon>
    </lineage>
</organism>
<evidence type="ECO:0000256" key="1">
    <source>
        <dbReference type="ARBA" id="ARBA00004726"/>
    </source>
</evidence>
<gene>
    <name evidence="13" type="ORF">BZM27_21995</name>
</gene>
<dbReference type="EMBL" id="MWML01000080">
    <property type="protein sequence ID" value="TCG07083.1"/>
    <property type="molecule type" value="Genomic_DNA"/>
</dbReference>
<evidence type="ECO:0000256" key="2">
    <source>
        <dbReference type="ARBA" id="ARBA00010214"/>
    </source>
</evidence>
<keyword evidence="4" id="KW-0285">Flavoprotein</keyword>
<keyword evidence="5" id="KW-0288">FMN</keyword>